<protein>
    <submittedName>
        <fullName evidence="2">Uncharacterized protein</fullName>
    </submittedName>
</protein>
<organism evidence="2 3">
    <name type="scientific">Absidia repens</name>
    <dbReference type="NCBI Taxonomy" id="90262"/>
    <lineage>
        <taxon>Eukaryota</taxon>
        <taxon>Fungi</taxon>
        <taxon>Fungi incertae sedis</taxon>
        <taxon>Mucoromycota</taxon>
        <taxon>Mucoromycotina</taxon>
        <taxon>Mucoromycetes</taxon>
        <taxon>Mucorales</taxon>
        <taxon>Cunninghamellaceae</taxon>
        <taxon>Absidia</taxon>
    </lineage>
</organism>
<dbReference type="STRING" id="90262.A0A1X2IH14"/>
<proteinExistence type="predicted"/>
<accession>A0A1X2IH14</accession>
<gene>
    <name evidence="2" type="ORF">BCR42DRAFT_414900</name>
</gene>
<dbReference type="EMBL" id="MCGE01000011">
    <property type="protein sequence ID" value="ORZ16367.1"/>
    <property type="molecule type" value="Genomic_DNA"/>
</dbReference>
<feature type="compositionally biased region" description="Polar residues" evidence="1">
    <location>
        <begin position="12"/>
        <end position="29"/>
    </location>
</feature>
<dbReference type="Proteomes" id="UP000193560">
    <property type="component" value="Unassembled WGS sequence"/>
</dbReference>
<comment type="caution">
    <text evidence="2">The sequence shown here is derived from an EMBL/GenBank/DDBJ whole genome shotgun (WGS) entry which is preliminary data.</text>
</comment>
<feature type="compositionally biased region" description="Acidic residues" evidence="1">
    <location>
        <begin position="110"/>
        <end position="126"/>
    </location>
</feature>
<feature type="region of interest" description="Disordered" evidence="1">
    <location>
        <begin position="51"/>
        <end position="131"/>
    </location>
</feature>
<feature type="region of interest" description="Disordered" evidence="1">
    <location>
        <begin position="1"/>
        <end position="33"/>
    </location>
</feature>
<evidence type="ECO:0000256" key="1">
    <source>
        <dbReference type="SAM" id="MobiDB-lite"/>
    </source>
</evidence>
<evidence type="ECO:0000313" key="2">
    <source>
        <dbReference type="EMBL" id="ORZ16367.1"/>
    </source>
</evidence>
<dbReference type="AlphaFoldDB" id="A0A1X2IH14"/>
<feature type="compositionally biased region" description="Acidic residues" evidence="1">
    <location>
        <begin position="91"/>
        <end position="104"/>
    </location>
</feature>
<sequence length="224" mass="25155">MLGKPQGIIKYHQTSSPPTIRTIQDSDTNPPKLKKKVQLNKMIQFMDDDGSCDMVLESSPDLEKLDSEDDYVGDGDSDNENDSDQSIQDGDGVEDINTDEDGSDYVDRDESSDEGEDDMELDEDDFGPLQYRDPKDKEFLLGFELRHFELDNDSGLDNINLRHEETTHEDTSLNDNLAFGLINALLNSSDKADKRKGKQLLSKWAHTKGKTMLGVCIFTNVVSI</sequence>
<feature type="compositionally biased region" description="Acidic residues" evidence="1">
    <location>
        <begin position="66"/>
        <end position="83"/>
    </location>
</feature>
<keyword evidence="3" id="KW-1185">Reference proteome</keyword>
<name>A0A1X2IH14_9FUNG</name>
<evidence type="ECO:0000313" key="3">
    <source>
        <dbReference type="Proteomes" id="UP000193560"/>
    </source>
</evidence>
<dbReference type="OrthoDB" id="2265977at2759"/>
<reference evidence="2 3" key="1">
    <citation type="submission" date="2016-07" db="EMBL/GenBank/DDBJ databases">
        <title>Pervasive Adenine N6-methylation of Active Genes in Fungi.</title>
        <authorList>
            <consortium name="DOE Joint Genome Institute"/>
            <person name="Mondo S.J."/>
            <person name="Dannebaum R.O."/>
            <person name="Kuo R.C."/>
            <person name="Labutti K."/>
            <person name="Haridas S."/>
            <person name="Kuo A."/>
            <person name="Salamov A."/>
            <person name="Ahrendt S.R."/>
            <person name="Lipzen A."/>
            <person name="Sullivan W."/>
            <person name="Andreopoulos W.B."/>
            <person name="Clum A."/>
            <person name="Lindquist E."/>
            <person name="Daum C."/>
            <person name="Ramamoorthy G.K."/>
            <person name="Gryganskyi A."/>
            <person name="Culley D."/>
            <person name="Magnuson J.K."/>
            <person name="James T.Y."/>
            <person name="O'Malley M.A."/>
            <person name="Stajich J.E."/>
            <person name="Spatafora J.W."/>
            <person name="Visel A."/>
            <person name="Grigoriev I.V."/>
        </authorList>
    </citation>
    <scope>NUCLEOTIDE SEQUENCE [LARGE SCALE GENOMIC DNA]</scope>
    <source>
        <strain evidence="2 3">NRRL 1336</strain>
    </source>
</reference>